<feature type="transmembrane region" description="Helical" evidence="1">
    <location>
        <begin position="166"/>
        <end position="186"/>
    </location>
</feature>
<proteinExistence type="predicted"/>
<gene>
    <name evidence="2" type="ORF">SAMN05444580_103304</name>
</gene>
<evidence type="ECO:0000313" key="3">
    <source>
        <dbReference type="Proteomes" id="UP000199417"/>
    </source>
</evidence>
<keyword evidence="1" id="KW-1133">Transmembrane helix</keyword>
<feature type="transmembrane region" description="Helical" evidence="1">
    <location>
        <begin position="330"/>
        <end position="348"/>
    </location>
</feature>
<feature type="transmembrane region" description="Helical" evidence="1">
    <location>
        <begin position="193"/>
        <end position="211"/>
    </location>
</feature>
<dbReference type="EMBL" id="FNAB01000003">
    <property type="protein sequence ID" value="SDD21268.1"/>
    <property type="molecule type" value="Genomic_DNA"/>
</dbReference>
<dbReference type="STRING" id="168276.SAMN05444580_103304"/>
<protein>
    <recommendedName>
        <fullName evidence="4">ABC-2 family transporter protein</fullName>
    </recommendedName>
</protein>
<dbReference type="AlphaFoldDB" id="A0A1G6SWS4"/>
<sequence length="353" mass="38153">MIWVTWRHHRTTILAAVGSVLLLTVVAALCGLVDRRFDGPTPYGTFFGCGVPGGGSKGCWAESTLTAISLITVFLPVLLGLLVGVTVFSRDIERGTHVLGLSQSVSRARWYWTRVLVVFVPVTAAVTVLGSVLEWTRSAGIAPNLAGGGYGGYSPLTFPVFQSTGLVAGAYTFLALILGSCAALVLRNTIGAMVVTLVAMSAVLIGFHVAARPHYATATVEVRPLDLSNQFLAYPQDTANLTSWLLDTGYVDAEGRAVAIDYSRCATVGSSAGWDQRPEETFAQYEIRRDALVVVEQREHADCLRAQGADRFEIRFHPDTLLQRFQLTEAALALALSVVLFVPSLWALRRLRP</sequence>
<organism evidence="2 3">
    <name type="scientific">Rhodococcus tukisamuensis</name>
    <dbReference type="NCBI Taxonomy" id="168276"/>
    <lineage>
        <taxon>Bacteria</taxon>
        <taxon>Bacillati</taxon>
        <taxon>Actinomycetota</taxon>
        <taxon>Actinomycetes</taxon>
        <taxon>Mycobacteriales</taxon>
        <taxon>Nocardiaceae</taxon>
        <taxon>Rhodococcus</taxon>
    </lineage>
</organism>
<evidence type="ECO:0000313" key="2">
    <source>
        <dbReference type="EMBL" id="SDD21268.1"/>
    </source>
</evidence>
<keyword evidence="1" id="KW-0812">Transmembrane</keyword>
<dbReference type="RefSeq" id="WP_072843251.1">
    <property type="nucleotide sequence ID" value="NZ_FNAB01000003.1"/>
</dbReference>
<keyword evidence="1" id="KW-0472">Membrane</keyword>
<reference evidence="2 3" key="1">
    <citation type="submission" date="2016-10" db="EMBL/GenBank/DDBJ databases">
        <authorList>
            <person name="de Groot N.N."/>
        </authorList>
    </citation>
    <scope>NUCLEOTIDE SEQUENCE [LARGE SCALE GENOMIC DNA]</scope>
    <source>
        <strain evidence="2 3">JCM 11308</strain>
    </source>
</reference>
<evidence type="ECO:0008006" key="4">
    <source>
        <dbReference type="Google" id="ProtNLM"/>
    </source>
</evidence>
<dbReference type="Proteomes" id="UP000199417">
    <property type="component" value="Unassembled WGS sequence"/>
</dbReference>
<feature type="transmembrane region" description="Helical" evidence="1">
    <location>
        <begin position="110"/>
        <end position="133"/>
    </location>
</feature>
<accession>A0A1G6SWS4</accession>
<name>A0A1G6SWS4_9NOCA</name>
<keyword evidence="3" id="KW-1185">Reference proteome</keyword>
<feature type="transmembrane region" description="Helical" evidence="1">
    <location>
        <begin position="67"/>
        <end position="89"/>
    </location>
</feature>
<evidence type="ECO:0000256" key="1">
    <source>
        <dbReference type="SAM" id="Phobius"/>
    </source>
</evidence>